<evidence type="ECO:0000256" key="1">
    <source>
        <dbReference type="SAM" id="Phobius"/>
    </source>
</evidence>
<dbReference type="Proteomes" id="UP001386955">
    <property type="component" value="Unassembled WGS sequence"/>
</dbReference>
<accession>A0AAN9XP82</accession>
<dbReference type="AlphaFoldDB" id="A0AAN9XP82"/>
<keyword evidence="1" id="KW-1133">Transmembrane helix</keyword>
<dbReference type="EMBL" id="JAYMYS010000003">
    <property type="protein sequence ID" value="KAK7400477.1"/>
    <property type="molecule type" value="Genomic_DNA"/>
</dbReference>
<keyword evidence="1" id="KW-0472">Membrane</keyword>
<sequence>MGNQKIEICVFLLFFPNILLGFWFLPVSDVVTVFLNLLSMYNNLVKLNQILKFTNNGVVPHVSIGEMMPLQHYNLAGIRCP</sequence>
<comment type="caution">
    <text evidence="2">The sequence shown here is derived from an EMBL/GenBank/DDBJ whole genome shotgun (WGS) entry which is preliminary data.</text>
</comment>
<feature type="transmembrane region" description="Helical" evidence="1">
    <location>
        <begin position="20"/>
        <end position="38"/>
    </location>
</feature>
<protein>
    <submittedName>
        <fullName evidence="2">Uncharacterized protein</fullName>
    </submittedName>
</protein>
<keyword evidence="1" id="KW-0812">Transmembrane</keyword>
<proteinExistence type="predicted"/>
<reference evidence="2 3" key="1">
    <citation type="submission" date="2024-01" db="EMBL/GenBank/DDBJ databases">
        <title>The genomes of 5 underutilized Papilionoideae crops provide insights into root nodulation and disease resistanc.</title>
        <authorList>
            <person name="Jiang F."/>
        </authorList>
    </citation>
    <scope>NUCLEOTIDE SEQUENCE [LARGE SCALE GENOMIC DNA]</scope>
    <source>
        <strain evidence="2">DUOXIRENSHENG_FW03</strain>
        <tissue evidence="2">Leaves</tissue>
    </source>
</reference>
<organism evidence="2 3">
    <name type="scientific">Psophocarpus tetragonolobus</name>
    <name type="common">Winged bean</name>
    <name type="synonym">Dolichos tetragonolobus</name>
    <dbReference type="NCBI Taxonomy" id="3891"/>
    <lineage>
        <taxon>Eukaryota</taxon>
        <taxon>Viridiplantae</taxon>
        <taxon>Streptophyta</taxon>
        <taxon>Embryophyta</taxon>
        <taxon>Tracheophyta</taxon>
        <taxon>Spermatophyta</taxon>
        <taxon>Magnoliopsida</taxon>
        <taxon>eudicotyledons</taxon>
        <taxon>Gunneridae</taxon>
        <taxon>Pentapetalae</taxon>
        <taxon>rosids</taxon>
        <taxon>fabids</taxon>
        <taxon>Fabales</taxon>
        <taxon>Fabaceae</taxon>
        <taxon>Papilionoideae</taxon>
        <taxon>50 kb inversion clade</taxon>
        <taxon>NPAAA clade</taxon>
        <taxon>indigoferoid/millettioid clade</taxon>
        <taxon>Phaseoleae</taxon>
        <taxon>Psophocarpus</taxon>
    </lineage>
</organism>
<evidence type="ECO:0000313" key="3">
    <source>
        <dbReference type="Proteomes" id="UP001386955"/>
    </source>
</evidence>
<gene>
    <name evidence="2" type="ORF">VNO78_11685</name>
</gene>
<evidence type="ECO:0000313" key="2">
    <source>
        <dbReference type="EMBL" id="KAK7400477.1"/>
    </source>
</evidence>
<name>A0AAN9XP82_PSOTE</name>
<keyword evidence="3" id="KW-1185">Reference proteome</keyword>